<organism evidence="1 2">
    <name type="scientific">Vespula vulgaris</name>
    <name type="common">Yellow jacket</name>
    <name type="synonym">Wasp</name>
    <dbReference type="NCBI Taxonomy" id="7454"/>
    <lineage>
        <taxon>Eukaryota</taxon>
        <taxon>Metazoa</taxon>
        <taxon>Ecdysozoa</taxon>
        <taxon>Arthropoda</taxon>
        <taxon>Hexapoda</taxon>
        <taxon>Insecta</taxon>
        <taxon>Pterygota</taxon>
        <taxon>Neoptera</taxon>
        <taxon>Endopterygota</taxon>
        <taxon>Hymenoptera</taxon>
        <taxon>Apocrita</taxon>
        <taxon>Aculeata</taxon>
        <taxon>Vespoidea</taxon>
        <taxon>Vespidae</taxon>
        <taxon>Vespinae</taxon>
        <taxon>Vespula</taxon>
    </lineage>
</organism>
<reference evidence="1" key="1">
    <citation type="journal article" date="2020" name="G3 (Bethesda)">
        <title>High-Quality Assemblies for Three Invasive Social Wasps from the &lt;i&gt;Vespula&lt;/i&gt; Genus.</title>
        <authorList>
            <person name="Harrop T.W.R."/>
            <person name="Guhlin J."/>
            <person name="McLaughlin G.M."/>
            <person name="Permina E."/>
            <person name="Stockwell P."/>
            <person name="Gilligan J."/>
            <person name="Le Lec M.F."/>
            <person name="Gruber M.A.M."/>
            <person name="Quinn O."/>
            <person name="Lovegrove M."/>
            <person name="Duncan E.J."/>
            <person name="Remnant E.J."/>
            <person name="Van Eeckhoven J."/>
            <person name="Graham B."/>
            <person name="Knapp R.A."/>
            <person name="Langford K.W."/>
            <person name="Kronenberg Z."/>
            <person name="Press M.O."/>
            <person name="Eacker S.M."/>
            <person name="Wilson-Rankin E.E."/>
            <person name="Purcell J."/>
            <person name="Lester P.J."/>
            <person name="Dearden P.K."/>
        </authorList>
    </citation>
    <scope>NUCLEOTIDE SEQUENCE</scope>
    <source>
        <strain evidence="1">Marl-1</strain>
    </source>
</reference>
<proteinExistence type="predicted"/>
<dbReference type="EMBL" id="JACSEA010000019">
    <property type="protein sequence ID" value="KAF7382259.1"/>
    <property type="molecule type" value="Genomic_DNA"/>
</dbReference>
<keyword evidence="2" id="KW-1185">Reference proteome</keyword>
<accession>A0A834J896</accession>
<protein>
    <submittedName>
        <fullName evidence="1">Uncharacterized protein</fullName>
    </submittedName>
</protein>
<dbReference type="Proteomes" id="UP000614350">
    <property type="component" value="Unassembled WGS sequence"/>
</dbReference>
<name>A0A834J896_VESVU</name>
<evidence type="ECO:0000313" key="1">
    <source>
        <dbReference type="EMBL" id="KAF7382259.1"/>
    </source>
</evidence>
<gene>
    <name evidence="1" type="ORF">HZH66_013691</name>
</gene>
<dbReference type="AlphaFoldDB" id="A0A834J896"/>
<evidence type="ECO:0000313" key="2">
    <source>
        <dbReference type="Proteomes" id="UP000614350"/>
    </source>
</evidence>
<comment type="caution">
    <text evidence="1">The sequence shown here is derived from an EMBL/GenBank/DDBJ whole genome shotgun (WGS) entry which is preliminary data.</text>
</comment>
<sequence length="195" mass="22780">MHSSCFILCQRVLKKTLLRRGDKMDNKRKKKKKREREGKRLFILLVQDRGFFGQANTLNSMQMDIGNLENSLAKSNRALDPRMNLGQNVKPLERVKSLWKVVIRTMEIKDIRDTTLRISYGSYQNGRVNGWMCTFLLDTSSDVSLVSSRLVDRSLKRKRLHYPTEKILLSEEKVEYLVELGVFSEVIFSDTGYRK</sequence>